<dbReference type="InterPro" id="IPR015856">
    <property type="entry name" value="ABC_transpr_CbiO/EcfA_su"/>
</dbReference>
<dbReference type="GO" id="GO:0016887">
    <property type="term" value="F:ATP hydrolysis activity"/>
    <property type="evidence" value="ECO:0007669"/>
    <property type="project" value="InterPro"/>
</dbReference>
<dbReference type="Gene3D" id="3.40.50.300">
    <property type="entry name" value="P-loop containing nucleotide triphosphate hydrolases"/>
    <property type="match status" value="2"/>
</dbReference>
<dbReference type="Proteomes" id="UP000466864">
    <property type="component" value="Unassembled WGS sequence"/>
</dbReference>
<gene>
    <name evidence="11" type="ORF">FYJ60_02675</name>
</gene>
<dbReference type="InterPro" id="IPR030946">
    <property type="entry name" value="EcfA2"/>
</dbReference>
<feature type="region of interest" description="Disordered" evidence="9">
    <location>
        <begin position="287"/>
        <end position="353"/>
    </location>
</feature>
<dbReference type="PROSITE" id="PS50893">
    <property type="entry name" value="ABC_TRANSPORTER_2"/>
    <property type="match status" value="2"/>
</dbReference>
<feature type="domain" description="ABC transporter" evidence="10">
    <location>
        <begin position="356"/>
        <end position="597"/>
    </location>
</feature>
<comment type="function">
    <text evidence="8">ATP-binding (A) component of a common energy-coupling factor (ECF) ABC-transporter complex.</text>
</comment>
<comment type="similarity">
    <text evidence="8">Belongs to the ABC transporter superfamily. Energy-coupling factor EcfA family.</text>
</comment>
<dbReference type="NCBIfam" id="TIGR04520">
    <property type="entry name" value="ECF_ATPase_1"/>
    <property type="match status" value="1"/>
</dbReference>
<evidence type="ECO:0000256" key="4">
    <source>
        <dbReference type="ARBA" id="ARBA00022741"/>
    </source>
</evidence>
<dbReference type="PANTHER" id="PTHR43553:SF27">
    <property type="entry name" value="ENERGY-COUPLING FACTOR TRANSPORTER ATP-BINDING PROTEIN ECFA2"/>
    <property type="match status" value="1"/>
</dbReference>
<dbReference type="InterPro" id="IPR030947">
    <property type="entry name" value="EcfA_1"/>
</dbReference>
<dbReference type="GO" id="GO:0042626">
    <property type="term" value="F:ATPase-coupled transmembrane transporter activity"/>
    <property type="evidence" value="ECO:0007669"/>
    <property type="project" value="TreeGrafter"/>
</dbReference>
<keyword evidence="12" id="KW-1185">Reference proteome</keyword>
<feature type="domain" description="ABC transporter" evidence="10">
    <location>
        <begin position="4"/>
        <end position="248"/>
    </location>
</feature>
<evidence type="ECO:0000256" key="2">
    <source>
        <dbReference type="ARBA" id="ARBA00022448"/>
    </source>
</evidence>
<evidence type="ECO:0000256" key="1">
    <source>
        <dbReference type="ARBA" id="ARBA00004202"/>
    </source>
</evidence>
<dbReference type="SUPFAM" id="SSF52540">
    <property type="entry name" value="P-loop containing nucleoside triphosphate hydrolases"/>
    <property type="match status" value="2"/>
</dbReference>
<dbReference type="AlphaFoldDB" id="A0A7X2P711"/>
<dbReference type="GO" id="GO:0043190">
    <property type="term" value="C:ATP-binding cassette (ABC) transporter complex"/>
    <property type="evidence" value="ECO:0007669"/>
    <property type="project" value="TreeGrafter"/>
</dbReference>
<dbReference type="EC" id="7.-.-.-" evidence="8"/>
<dbReference type="NCBIfam" id="TIGR04521">
    <property type="entry name" value="ECF_ATPase_2"/>
    <property type="match status" value="1"/>
</dbReference>
<accession>A0A7X2P711</accession>
<keyword evidence="3 8" id="KW-1003">Cell membrane</keyword>
<dbReference type="InterPro" id="IPR017871">
    <property type="entry name" value="ABC_transporter-like_CS"/>
</dbReference>
<feature type="compositionally biased region" description="Basic and acidic residues" evidence="9">
    <location>
        <begin position="287"/>
        <end position="306"/>
    </location>
</feature>
<dbReference type="Pfam" id="PF00005">
    <property type="entry name" value="ABC_tran"/>
    <property type="match status" value="2"/>
</dbReference>
<organism evidence="11 12">
    <name type="scientific">Bilifractor porci</name>
    <dbReference type="NCBI Taxonomy" id="2606636"/>
    <lineage>
        <taxon>Bacteria</taxon>
        <taxon>Bacillati</taxon>
        <taxon>Bacillota</taxon>
        <taxon>Clostridia</taxon>
        <taxon>Lachnospirales</taxon>
        <taxon>Lachnospiraceae</taxon>
        <taxon>Bilifractor</taxon>
    </lineage>
</organism>
<keyword evidence="4 8" id="KW-0547">Nucleotide-binding</keyword>
<evidence type="ECO:0000256" key="7">
    <source>
        <dbReference type="ARBA" id="ARBA00023136"/>
    </source>
</evidence>
<evidence type="ECO:0000259" key="10">
    <source>
        <dbReference type="PROSITE" id="PS50893"/>
    </source>
</evidence>
<dbReference type="GO" id="GO:0005524">
    <property type="term" value="F:ATP binding"/>
    <property type="evidence" value="ECO:0007669"/>
    <property type="project" value="UniProtKB-UniRule"/>
</dbReference>
<reference evidence="11 12" key="1">
    <citation type="submission" date="2019-08" db="EMBL/GenBank/DDBJ databases">
        <title>In-depth cultivation of the pig gut microbiome towards novel bacterial diversity and tailored functional studies.</title>
        <authorList>
            <person name="Wylensek D."/>
            <person name="Hitch T.C.A."/>
            <person name="Clavel T."/>
        </authorList>
    </citation>
    <scope>NUCLEOTIDE SEQUENCE [LARGE SCALE GENOMIC DNA]</scope>
    <source>
        <strain evidence="11 12">Oil+RF-744-WCA-WT-13</strain>
    </source>
</reference>
<name>A0A7X2P711_9FIRM</name>
<evidence type="ECO:0000256" key="5">
    <source>
        <dbReference type="ARBA" id="ARBA00022840"/>
    </source>
</evidence>
<keyword evidence="6" id="KW-1278">Translocase</keyword>
<evidence type="ECO:0000313" key="12">
    <source>
        <dbReference type="Proteomes" id="UP000466864"/>
    </source>
</evidence>
<evidence type="ECO:0000256" key="6">
    <source>
        <dbReference type="ARBA" id="ARBA00022967"/>
    </source>
</evidence>
<dbReference type="CDD" id="cd03225">
    <property type="entry name" value="ABC_cobalt_CbiO_domain1"/>
    <property type="match status" value="2"/>
</dbReference>
<dbReference type="InterPro" id="IPR027417">
    <property type="entry name" value="P-loop_NTPase"/>
</dbReference>
<proteinExistence type="inferred from homology"/>
<dbReference type="InterPro" id="IPR003439">
    <property type="entry name" value="ABC_transporter-like_ATP-bd"/>
</dbReference>
<evidence type="ECO:0000313" key="11">
    <source>
        <dbReference type="EMBL" id="MST81230.1"/>
    </source>
</evidence>
<dbReference type="EMBL" id="VUMV01000001">
    <property type="protein sequence ID" value="MST81230.1"/>
    <property type="molecule type" value="Genomic_DNA"/>
</dbReference>
<dbReference type="NCBIfam" id="NF010167">
    <property type="entry name" value="PRK13648.1"/>
    <property type="match status" value="2"/>
</dbReference>
<dbReference type="RefSeq" id="WP_154457021.1">
    <property type="nucleotide sequence ID" value="NZ_VUMV01000001.1"/>
</dbReference>
<dbReference type="InterPro" id="IPR003593">
    <property type="entry name" value="AAA+_ATPase"/>
</dbReference>
<dbReference type="PANTHER" id="PTHR43553">
    <property type="entry name" value="HEAVY METAL TRANSPORTER"/>
    <property type="match status" value="1"/>
</dbReference>
<keyword evidence="5 8" id="KW-0067">ATP-binding</keyword>
<evidence type="ECO:0000256" key="8">
    <source>
        <dbReference type="RuleBase" id="RU365104"/>
    </source>
</evidence>
<dbReference type="InterPro" id="IPR050095">
    <property type="entry name" value="ECF_ABC_transporter_ATP-bd"/>
</dbReference>
<dbReference type="SMART" id="SM00382">
    <property type="entry name" value="AAA"/>
    <property type="match status" value="2"/>
</dbReference>
<protein>
    <recommendedName>
        <fullName evidence="8">Energy-coupling factor transporter ATP-binding protein EcfA2</fullName>
        <ecNumber evidence="8">7.-.-.-</ecNumber>
    </recommendedName>
</protein>
<sequence length="638" mass="71058">MSIIHAEKLGYDYVQYDEDEGKEPEIVHAVRDVDLKVERGQFIAILGHNGSGKSTLAKHINALLVPTEGTIYIDHMDTRDDDSLWKIRQEAGMVFQNPDNQIVASVVEEDVGFGPENLGVPTDEIWRRVDDSLAKTGMIAYRKHSPNKLSGGQKQRVAIAGVMAMKPKCIVLDEPTAMLDPNGRKEVIKAVRDLNQSEHVTVILITHYMEEVTDADRIFVMDAGELVMEGTPVEIFSQVEKLRKLRLDVPQVTELAYELKNSGVDLPDGILTTDELVHNLCEKEHPIADSRKLEDSLQEDTAKESENQAQPQQEDKTAESGEPGTMALEGKTAGNEEPLNMPREGKTAETGGQESLRLEHVSYVYSTGTAYEITALKDVSLEIPKGQFVGIIGHTGSGKSTLVQHFNGLIRPTSGHVYFNGRDIWEEGYPLRELRFHVGLVFQYPEYQLFETDVIKDVCFGPKNQGLSEEEQMERAREALRQVGIPEGLYEKSPFELSGGQKRRVAIAGVLAMNPDILVLDEPTAGLDPRGREEILSELDQLQKERGITVILVSHSMEDVAQHVDRIIAMNKGEVAFDGTPRQVFSHYKELETMGLAAPQMTYIMHALREHGLHVDVNASTLDEARRAVLQALKEKTA</sequence>
<evidence type="ECO:0000256" key="9">
    <source>
        <dbReference type="SAM" id="MobiDB-lite"/>
    </source>
</evidence>
<comment type="caution">
    <text evidence="11">The sequence shown here is derived from an EMBL/GenBank/DDBJ whole genome shotgun (WGS) entry which is preliminary data.</text>
</comment>
<keyword evidence="7 8" id="KW-0472">Membrane</keyword>
<evidence type="ECO:0000256" key="3">
    <source>
        <dbReference type="ARBA" id="ARBA00022475"/>
    </source>
</evidence>
<comment type="subunit">
    <text evidence="8">Forms a stable energy-coupling factor (ECF) transporter complex composed of 2 membrane-embedded substrate-binding proteins (S component), 2 ATP-binding proteins (A component) and 2 transmembrane proteins (T component).</text>
</comment>
<dbReference type="PROSITE" id="PS00211">
    <property type="entry name" value="ABC_TRANSPORTER_1"/>
    <property type="match status" value="2"/>
</dbReference>
<comment type="subcellular location">
    <subcellularLocation>
        <location evidence="1 8">Cell membrane</location>
        <topology evidence="1 8">Peripheral membrane protein</topology>
    </subcellularLocation>
</comment>
<dbReference type="FunFam" id="3.40.50.300:FF:000224">
    <property type="entry name" value="Energy-coupling factor transporter ATP-binding protein EcfA"/>
    <property type="match status" value="2"/>
</dbReference>
<keyword evidence="2 8" id="KW-0813">Transport</keyword>